<proteinExistence type="predicted"/>
<sequence>MPIAASQPTSRPLGHQSTRIAEPKRLIIPPPPPFAQRAATPKFVISPPPPTRDTNQSIGGIQADREPKAIIPLSKYFVPSQLRIKK</sequence>
<dbReference type="Proteomes" id="UP001214638">
    <property type="component" value="Unassembled WGS sequence"/>
</dbReference>
<evidence type="ECO:0000313" key="3">
    <source>
        <dbReference type="Proteomes" id="UP001214638"/>
    </source>
</evidence>
<dbReference type="KEGG" id="bdw:94334672"/>
<evidence type="ECO:0000256" key="1">
    <source>
        <dbReference type="SAM" id="MobiDB-lite"/>
    </source>
</evidence>
<keyword evidence="3" id="KW-1185">Reference proteome</keyword>
<gene>
    <name evidence="2" type="ORF">BdWA1_000374</name>
</gene>
<dbReference type="AlphaFoldDB" id="A0AAD9PM24"/>
<accession>A0AAD9PM24</accession>
<protein>
    <submittedName>
        <fullName evidence="2">Uncharacterized protein</fullName>
    </submittedName>
</protein>
<organism evidence="2 3">
    <name type="scientific">Babesia duncani</name>
    <dbReference type="NCBI Taxonomy" id="323732"/>
    <lineage>
        <taxon>Eukaryota</taxon>
        <taxon>Sar</taxon>
        <taxon>Alveolata</taxon>
        <taxon>Apicomplexa</taxon>
        <taxon>Aconoidasida</taxon>
        <taxon>Piroplasmida</taxon>
        <taxon>Babesiidae</taxon>
        <taxon>Babesia</taxon>
    </lineage>
</organism>
<dbReference type="RefSeq" id="XP_067804217.1">
    <property type="nucleotide sequence ID" value="XM_067945426.1"/>
</dbReference>
<comment type="caution">
    <text evidence="2">The sequence shown here is derived from an EMBL/GenBank/DDBJ whole genome shotgun (WGS) entry which is preliminary data.</text>
</comment>
<feature type="region of interest" description="Disordered" evidence="1">
    <location>
        <begin position="1"/>
        <end position="65"/>
    </location>
</feature>
<evidence type="ECO:0000313" key="2">
    <source>
        <dbReference type="EMBL" id="KAK2197375.1"/>
    </source>
</evidence>
<feature type="compositionally biased region" description="Polar residues" evidence="1">
    <location>
        <begin position="1"/>
        <end position="19"/>
    </location>
</feature>
<name>A0AAD9PM24_9APIC</name>
<dbReference type="GeneID" id="94334672"/>
<reference evidence="2" key="1">
    <citation type="journal article" date="2023" name="Nat. Microbiol.">
        <title>Babesia duncani multi-omics identifies virulence factors and drug targets.</title>
        <authorList>
            <person name="Singh P."/>
            <person name="Lonardi S."/>
            <person name="Liang Q."/>
            <person name="Vydyam P."/>
            <person name="Khabirova E."/>
            <person name="Fang T."/>
            <person name="Gihaz S."/>
            <person name="Thekkiniath J."/>
            <person name="Munshi M."/>
            <person name="Abel S."/>
            <person name="Ciampossin L."/>
            <person name="Batugedara G."/>
            <person name="Gupta M."/>
            <person name="Lu X.M."/>
            <person name="Lenz T."/>
            <person name="Chakravarty S."/>
            <person name="Cornillot E."/>
            <person name="Hu Y."/>
            <person name="Ma W."/>
            <person name="Gonzalez L.M."/>
            <person name="Sanchez S."/>
            <person name="Estrada K."/>
            <person name="Sanchez-Flores A."/>
            <person name="Montero E."/>
            <person name="Harb O.S."/>
            <person name="Le Roch K.G."/>
            <person name="Mamoun C.B."/>
        </authorList>
    </citation>
    <scope>NUCLEOTIDE SEQUENCE</scope>
    <source>
        <strain evidence="2">WA1</strain>
    </source>
</reference>
<dbReference type="EMBL" id="JALLKP010000001">
    <property type="protein sequence ID" value="KAK2197375.1"/>
    <property type="molecule type" value="Genomic_DNA"/>
</dbReference>